<feature type="compositionally biased region" description="Basic and acidic residues" evidence="1">
    <location>
        <begin position="194"/>
        <end position="206"/>
    </location>
</feature>
<sequence>MKRSVAMMACVLSGALMIGGYSPVLAKTEAKAVSATATDKDGAEAKTDAAKADDKKEDTAKGEVLEDGVYSAEFDTDSGMFHVNEANDGKGTLTVKDGKMTLHVSLASKNIVNLFVGTAEDAQKDGAELLEPTTDTVTYSDGMTEEVYGFDIPVPAIDEEFDLALIGKKNKWYDHKVKVTNPQKEEADADAAEDTAKATEKKDSEK</sequence>
<dbReference type="Proteomes" id="UP000409147">
    <property type="component" value="Unassembled WGS sequence"/>
</dbReference>
<evidence type="ECO:0008006" key="5">
    <source>
        <dbReference type="Google" id="ProtNLM"/>
    </source>
</evidence>
<feature type="chain" id="PRO_5021771155" description="Iron transporter" evidence="2">
    <location>
        <begin position="27"/>
        <end position="206"/>
    </location>
</feature>
<dbReference type="AlphaFoldDB" id="A0A564SNB8"/>
<feature type="region of interest" description="Disordered" evidence="1">
    <location>
        <begin position="179"/>
        <end position="206"/>
    </location>
</feature>
<gene>
    <name evidence="3" type="ORF">ROSSTS7063_00806</name>
</gene>
<accession>A0A564SNB8</accession>
<keyword evidence="2" id="KW-0732">Signal</keyword>
<proteinExistence type="predicted"/>
<organism evidence="3 4">
    <name type="scientific">Blautia obeum</name>
    <dbReference type="NCBI Taxonomy" id="40520"/>
    <lineage>
        <taxon>Bacteria</taxon>
        <taxon>Bacillati</taxon>
        <taxon>Bacillota</taxon>
        <taxon>Clostridia</taxon>
        <taxon>Lachnospirales</taxon>
        <taxon>Lachnospiraceae</taxon>
        <taxon>Blautia</taxon>
    </lineage>
</organism>
<dbReference type="RefSeq" id="WP_144368504.1">
    <property type="nucleotide sequence ID" value="NZ_CABHNB010000011.1"/>
</dbReference>
<evidence type="ECO:0000256" key="1">
    <source>
        <dbReference type="SAM" id="MobiDB-lite"/>
    </source>
</evidence>
<feature type="region of interest" description="Disordered" evidence="1">
    <location>
        <begin position="35"/>
        <end position="59"/>
    </location>
</feature>
<feature type="compositionally biased region" description="Basic and acidic residues" evidence="1">
    <location>
        <begin position="38"/>
        <end position="59"/>
    </location>
</feature>
<keyword evidence="4" id="KW-1185">Reference proteome</keyword>
<evidence type="ECO:0000256" key="2">
    <source>
        <dbReference type="SAM" id="SignalP"/>
    </source>
</evidence>
<evidence type="ECO:0000313" key="3">
    <source>
        <dbReference type="EMBL" id="VUW96645.1"/>
    </source>
</evidence>
<feature type="signal peptide" evidence="2">
    <location>
        <begin position="1"/>
        <end position="26"/>
    </location>
</feature>
<name>A0A564SNB8_9FIRM</name>
<evidence type="ECO:0000313" key="4">
    <source>
        <dbReference type="Proteomes" id="UP000409147"/>
    </source>
</evidence>
<dbReference type="EMBL" id="CABHNB010000011">
    <property type="protein sequence ID" value="VUW96645.1"/>
    <property type="molecule type" value="Genomic_DNA"/>
</dbReference>
<reference evidence="3 4" key="1">
    <citation type="submission" date="2019-07" db="EMBL/GenBank/DDBJ databases">
        <authorList>
            <person name="Hibberd C M."/>
            <person name="Gehrig L. J."/>
            <person name="Chang H.-W."/>
            <person name="Venkatesh S."/>
        </authorList>
    </citation>
    <scope>NUCLEOTIDE SEQUENCE [LARGE SCALE GENOMIC DNA]</scope>
    <source>
        <strain evidence="3">Ruminococcus_obeum_SSTS_Bg7063</strain>
    </source>
</reference>
<protein>
    <recommendedName>
        <fullName evidence="5">Iron transporter</fullName>
    </recommendedName>
</protein>